<dbReference type="AlphaFoldDB" id="A0A0K0DX88"/>
<dbReference type="SMART" id="SM00473">
    <property type="entry name" value="PAN_AP"/>
    <property type="match status" value="2"/>
</dbReference>
<organism evidence="3">
    <name type="scientific">Strongyloides stercoralis</name>
    <name type="common">Threadworm</name>
    <dbReference type="NCBI Taxonomy" id="6248"/>
    <lineage>
        <taxon>Eukaryota</taxon>
        <taxon>Metazoa</taxon>
        <taxon>Ecdysozoa</taxon>
        <taxon>Nematoda</taxon>
        <taxon>Chromadorea</taxon>
        <taxon>Rhabditida</taxon>
        <taxon>Tylenchina</taxon>
        <taxon>Panagrolaimomorpha</taxon>
        <taxon>Strongyloidoidea</taxon>
        <taxon>Strongyloididae</taxon>
        <taxon>Strongyloides</taxon>
    </lineage>
</organism>
<dbReference type="Gene3D" id="3.50.4.10">
    <property type="entry name" value="Hepatocyte Growth Factor"/>
    <property type="match status" value="2"/>
</dbReference>
<evidence type="ECO:0000313" key="4">
    <source>
        <dbReference type="WBParaSite" id="TCONS_00006317.p1"/>
    </source>
</evidence>
<keyword evidence="2" id="KW-1185">Reference proteome</keyword>
<evidence type="ECO:0000259" key="1">
    <source>
        <dbReference type="PROSITE" id="PS50948"/>
    </source>
</evidence>
<dbReference type="PROSITE" id="PS50948">
    <property type="entry name" value="PAN"/>
    <property type="match status" value="2"/>
</dbReference>
<protein>
    <submittedName>
        <fullName evidence="3 4">Apple domain-containing protein</fullName>
    </submittedName>
</protein>
<dbReference type="Proteomes" id="UP000035681">
    <property type="component" value="Unplaced"/>
</dbReference>
<dbReference type="InterPro" id="IPR052774">
    <property type="entry name" value="Celegans_DevNeuronal_Protein"/>
</dbReference>
<dbReference type="PANTHER" id="PTHR47327:SF1">
    <property type="entry name" value="RE15579P"/>
    <property type="match status" value="1"/>
</dbReference>
<dbReference type="SUPFAM" id="SSF57414">
    <property type="entry name" value="Hairpin loop containing domain-like"/>
    <property type="match status" value="2"/>
</dbReference>
<sequence length="925" mass="107242">MYNKDFLDKGNSSVSGFSSTSIYNNYEYNIRTSNNTSLNDLVKHNAILQHMPMFDNQSNVKNIFVTQLPTTITIKKAFIKRIRKKISKDEVKELKIFNNNTKKQDNISKLPEEEKKINFSALLNESLSNMGYLKRYDYKSHEIRKLQPHIKKSNNNDVQRLGVYFNEASIPSLINVDNDITQYEDINKITSTTMKATTFSENIIEEYLKKKENLNLNKEISNYAVESSSNLPFTVTETFEKEFDLFTSKEDLSKEDIEIKNNSVLTTTRTILSPLKDDSLMKTTINNKLLMVKPTKESERIKLTKAEDDRNLNKILTYFRVPQQHLTFITKSSINGIEENSVKKVISSNKNIITLPNILFPSLNKSNIINNKIQRIENTYETTFINDNHITNNHKNYAFGSLIQPILEENYLYTNNKESTQKPYIFDIPAPIQLPTSKILSLYPSNIINDIKIKEKVVLLKKLQSNKKMINGRNLLSYYPKNLYSINTNNNEKRKKENFSPIQFGSVLIEKEKPSGIKNSYNDKSYHSKIVLKCFDIKEDIYISKLKSKERRINVSEKECAMFCGSHSECSFITFYKKLNLCDLYVVKENKKFKKNVVFDNEKKLIQKYGIPFSGVNLLLPLKNDGGVGKCIKKIYDDEKNLINEDGFVINSEELQFMNNNIDENKTKKKTLGSTMFVVHSEDKPLSEKLLENWNNTINEDKLFESTKEVLLHDNDAFYKLSSSYTSCPNGKKIYYIKNEGHQLKENQSKSIIKRCNLIECQRACSENVSLKGFNTICSSFSYNFIKKECYLYEHGSDFENNNHLIKNESFNHYESICLNESLVKKCEIINKYPIRKNQKLLIGYAIDSFKFSNIQQCIGKCLTNEDCQSITYFHDNEEDSCILNSEYSITDNNSFIEVQNPNTVDFISFSNCQKNFPKNKMGVI</sequence>
<dbReference type="Pfam" id="PF00024">
    <property type="entry name" value="PAN_1"/>
    <property type="match status" value="3"/>
</dbReference>
<dbReference type="InterPro" id="IPR003609">
    <property type="entry name" value="Pan_app"/>
</dbReference>
<accession>A0A0K0DX88</accession>
<name>A0A0K0DX88_STRER</name>
<dbReference type="WBParaSite" id="SSTP_0000185500.1">
    <property type="protein sequence ID" value="SSTP_0000185500.1"/>
    <property type="gene ID" value="SSTP_0000185500"/>
</dbReference>
<reference evidence="3" key="1">
    <citation type="submission" date="2015-08" db="UniProtKB">
        <authorList>
            <consortium name="WormBaseParasite"/>
        </authorList>
    </citation>
    <scope>IDENTIFICATION</scope>
</reference>
<evidence type="ECO:0000313" key="2">
    <source>
        <dbReference type="Proteomes" id="UP000035681"/>
    </source>
</evidence>
<dbReference type="GO" id="GO:0009653">
    <property type="term" value="P:anatomical structure morphogenesis"/>
    <property type="evidence" value="ECO:0007669"/>
    <property type="project" value="TreeGrafter"/>
</dbReference>
<evidence type="ECO:0000313" key="3">
    <source>
        <dbReference type="WBParaSite" id="SSTP_0000185500.1"/>
    </source>
</evidence>
<feature type="domain" description="Apple" evidence="1">
    <location>
        <begin position="827"/>
        <end position="913"/>
    </location>
</feature>
<feature type="domain" description="Apple" evidence="1">
    <location>
        <begin position="728"/>
        <end position="818"/>
    </location>
</feature>
<dbReference type="PANTHER" id="PTHR47327">
    <property type="entry name" value="FI18240P1-RELATED"/>
    <property type="match status" value="1"/>
</dbReference>
<proteinExistence type="predicted"/>
<dbReference type="WBParaSite" id="TCONS_00006317.p1">
    <property type="protein sequence ID" value="TCONS_00006317.p1"/>
    <property type="gene ID" value="XLOC_004474"/>
</dbReference>